<organism evidence="1 2">
    <name type="scientific">Archangium gephyra</name>
    <dbReference type="NCBI Taxonomy" id="48"/>
    <lineage>
        <taxon>Bacteria</taxon>
        <taxon>Pseudomonadati</taxon>
        <taxon>Myxococcota</taxon>
        <taxon>Myxococcia</taxon>
        <taxon>Myxococcales</taxon>
        <taxon>Cystobacterineae</taxon>
        <taxon>Archangiaceae</taxon>
        <taxon>Archangium</taxon>
    </lineage>
</organism>
<protein>
    <submittedName>
        <fullName evidence="1">Uncharacterized protein</fullName>
    </submittedName>
</protein>
<dbReference type="AlphaFoldDB" id="A0AAC8TE24"/>
<dbReference type="KEGG" id="age:AA314_04083"/>
<dbReference type="Proteomes" id="UP000035579">
    <property type="component" value="Chromosome"/>
</dbReference>
<accession>A0AAC8TE24</accession>
<reference evidence="1 2" key="1">
    <citation type="submission" date="2015-05" db="EMBL/GenBank/DDBJ databases">
        <title>Genome assembly of Archangium gephyra DSM 2261.</title>
        <authorList>
            <person name="Sharma G."/>
            <person name="Subramanian S."/>
        </authorList>
    </citation>
    <scope>NUCLEOTIDE SEQUENCE [LARGE SCALE GENOMIC DNA]</scope>
    <source>
        <strain evidence="1 2">DSM 2261</strain>
    </source>
</reference>
<gene>
    <name evidence="1" type="ORF">AA314_04083</name>
</gene>
<sequence>MGHGRGLSPEAGGRFRTRILPAAFAKPQVPVSRSLVTSEKFQ</sequence>
<name>A0AAC8TE24_9BACT</name>
<dbReference type="EMBL" id="CP011509">
    <property type="protein sequence ID" value="AKJ02457.1"/>
    <property type="molecule type" value="Genomic_DNA"/>
</dbReference>
<evidence type="ECO:0000313" key="1">
    <source>
        <dbReference type="EMBL" id="AKJ02457.1"/>
    </source>
</evidence>
<evidence type="ECO:0000313" key="2">
    <source>
        <dbReference type="Proteomes" id="UP000035579"/>
    </source>
</evidence>
<proteinExistence type="predicted"/>